<accession>A0A4Y2D295</accession>
<dbReference type="Proteomes" id="UP000499080">
    <property type="component" value="Unassembled WGS sequence"/>
</dbReference>
<dbReference type="EMBL" id="BGPR01164946">
    <property type="protein sequence ID" value="GBM09675.1"/>
    <property type="molecule type" value="Genomic_DNA"/>
</dbReference>
<name>A0A4Y2D295_ARAVE</name>
<gene>
    <name evidence="1" type="ORF">AVEN_74873_1</name>
</gene>
<keyword evidence="2" id="KW-1185">Reference proteome</keyword>
<proteinExistence type="predicted"/>
<dbReference type="AlphaFoldDB" id="A0A4Y2D295"/>
<reference evidence="1 2" key="1">
    <citation type="journal article" date="2019" name="Sci. Rep.">
        <title>Orb-weaving spider Araneus ventricosus genome elucidates the spidroin gene catalogue.</title>
        <authorList>
            <person name="Kono N."/>
            <person name="Nakamura H."/>
            <person name="Ohtoshi R."/>
            <person name="Moran D.A.P."/>
            <person name="Shinohara A."/>
            <person name="Yoshida Y."/>
            <person name="Fujiwara M."/>
            <person name="Mori M."/>
            <person name="Tomita M."/>
            <person name="Arakawa K."/>
        </authorList>
    </citation>
    <scope>NUCLEOTIDE SEQUENCE [LARGE SCALE GENOMIC DNA]</scope>
</reference>
<sequence length="179" mass="20123">MLAGLPMIQVPRALSPLPDVPNPPVAKAVSLSSAGKCTQDYVHREMMVVVCIRADGFILSTGRMPYSCDRPSKKRLRTSSAEIGARKVFFTDAGTKRYYKRFFRKIKLPYQTFLMDHRIVQLGITCPVLPPCVSSLDGGAKRHFRLSENGRDSALNDVRLLDQSETVFSFWKCIKGLLR</sequence>
<evidence type="ECO:0000313" key="2">
    <source>
        <dbReference type="Proteomes" id="UP000499080"/>
    </source>
</evidence>
<comment type="caution">
    <text evidence="1">The sequence shown here is derived from an EMBL/GenBank/DDBJ whole genome shotgun (WGS) entry which is preliminary data.</text>
</comment>
<organism evidence="1 2">
    <name type="scientific">Araneus ventricosus</name>
    <name type="common">Orbweaver spider</name>
    <name type="synonym">Epeira ventricosa</name>
    <dbReference type="NCBI Taxonomy" id="182803"/>
    <lineage>
        <taxon>Eukaryota</taxon>
        <taxon>Metazoa</taxon>
        <taxon>Ecdysozoa</taxon>
        <taxon>Arthropoda</taxon>
        <taxon>Chelicerata</taxon>
        <taxon>Arachnida</taxon>
        <taxon>Araneae</taxon>
        <taxon>Araneomorphae</taxon>
        <taxon>Entelegynae</taxon>
        <taxon>Araneoidea</taxon>
        <taxon>Araneidae</taxon>
        <taxon>Araneus</taxon>
    </lineage>
</organism>
<protein>
    <submittedName>
        <fullName evidence="1">Uncharacterized protein</fullName>
    </submittedName>
</protein>
<evidence type="ECO:0000313" key="1">
    <source>
        <dbReference type="EMBL" id="GBM09675.1"/>
    </source>
</evidence>